<dbReference type="Gene3D" id="2.60.40.790">
    <property type="match status" value="1"/>
</dbReference>
<protein>
    <submittedName>
        <fullName evidence="4">Suppressor of G2 allele of SKP1</fullName>
    </submittedName>
</protein>
<dbReference type="InterPro" id="IPR008978">
    <property type="entry name" value="HSP20-like_chaperone"/>
</dbReference>
<name>A0A0N4Z8V6_PARTI</name>
<feature type="domain" description="CS" evidence="2">
    <location>
        <begin position="2"/>
        <end position="89"/>
    </location>
</feature>
<organism evidence="3 4">
    <name type="scientific">Parastrongyloides trichosuri</name>
    <name type="common">Possum-specific nematode worm</name>
    <dbReference type="NCBI Taxonomy" id="131310"/>
    <lineage>
        <taxon>Eukaryota</taxon>
        <taxon>Metazoa</taxon>
        <taxon>Ecdysozoa</taxon>
        <taxon>Nematoda</taxon>
        <taxon>Chromadorea</taxon>
        <taxon>Rhabditida</taxon>
        <taxon>Tylenchina</taxon>
        <taxon>Panagrolaimomorpha</taxon>
        <taxon>Strongyloidoidea</taxon>
        <taxon>Strongyloididae</taxon>
        <taxon>Parastrongyloides</taxon>
    </lineage>
</organism>
<proteinExistence type="predicted"/>
<dbReference type="PROSITE" id="PS51203">
    <property type="entry name" value="CS"/>
    <property type="match status" value="1"/>
</dbReference>
<dbReference type="Proteomes" id="UP000038045">
    <property type="component" value="Unplaced"/>
</dbReference>
<dbReference type="InterPro" id="IPR007699">
    <property type="entry name" value="SGS_dom"/>
</dbReference>
<evidence type="ECO:0000259" key="2">
    <source>
        <dbReference type="PROSITE" id="PS51203"/>
    </source>
</evidence>
<dbReference type="InterPro" id="IPR044563">
    <property type="entry name" value="Sgt1-like"/>
</dbReference>
<evidence type="ECO:0000259" key="1">
    <source>
        <dbReference type="PROSITE" id="PS51048"/>
    </source>
</evidence>
<evidence type="ECO:0000313" key="3">
    <source>
        <dbReference type="Proteomes" id="UP000038045"/>
    </source>
</evidence>
<dbReference type="PROSITE" id="PS51048">
    <property type="entry name" value="SGS"/>
    <property type="match status" value="1"/>
</dbReference>
<keyword evidence="3" id="KW-1185">Reference proteome</keyword>
<reference evidence="4" key="1">
    <citation type="submission" date="2017-02" db="UniProtKB">
        <authorList>
            <consortium name="WormBaseParasite"/>
        </authorList>
    </citation>
    <scope>IDENTIFICATION</scope>
</reference>
<dbReference type="Pfam" id="PF05002">
    <property type="entry name" value="SGS"/>
    <property type="match status" value="1"/>
</dbReference>
<dbReference type="InterPro" id="IPR007052">
    <property type="entry name" value="CS_dom"/>
</dbReference>
<dbReference type="AlphaFoldDB" id="A0A0N4Z8V6"/>
<dbReference type="SUPFAM" id="SSF49764">
    <property type="entry name" value="HSP20-like chaperones"/>
    <property type="match status" value="1"/>
</dbReference>
<evidence type="ECO:0000313" key="4">
    <source>
        <dbReference type="WBParaSite" id="PTRK_0000373900.1"/>
    </source>
</evidence>
<sequence>MTTLPKYDWYQNGLLVAIIILKPGTDIADCSTKYNKEDRRLVVKHKDDVVFDLVLYNDIDYTKTTTTCTKSKIEVKVQKLSLATWPSLTSSGSSQPPHIKAFEVKAEVYKPKGPKNWDLIEKEALEEEEKDNSEDINHLFKKIYSSSNDETKKAMLKSYTESNGTVLSTNWNEVKDKKVETKPPDDMEFVKYDQ</sequence>
<dbReference type="WBParaSite" id="PTRK_0000373900.1">
    <property type="protein sequence ID" value="PTRK_0000373900.1"/>
    <property type="gene ID" value="PTRK_0000373900"/>
</dbReference>
<dbReference type="Pfam" id="PF04969">
    <property type="entry name" value="CS"/>
    <property type="match status" value="1"/>
</dbReference>
<accession>A0A0N4Z8V6</accession>
<dbReference type="STRING" id="131310.A0A0N4Z8V6"/>
<dbReference type="PANTHER" id="PTHR45862">
    <property type="entry name" value="PROTEIN SGT1 HOMOLOG"/>
    <property type="match status" value="1"/>
</dbReference>
<dbReference type="GO" id="GO:0051087">
    <property type="term" value="F:protein-folding chaperone binding"/>
    <property type="evidence" value="ECO:0007669"/>
    <property type="project" value="InterPro"/>
</dbReference>
<feature type="domain" description="SGS" evidence="1">
    <location>
        <begin position="105"/>
        <end position="194"/>
    </location>
</feature>